<dbReference type="AlphaFoldDB" id="A0AAP3APH7"/>
<sequence length="84" mass="9885">MNKIHENWSEIERAEELAREKTGDPEAGFNASTFWFGERHLMIPCLYRKKKGKKGQEVFTKSYSEIMLYAKYCPFSGKPLYEDV</sequence>
<gene>
    <name evidence="1" type="ORF">OKE68_02180</name>
</gene>
<dbReference type="Proteomes" id="UP001207440">
    <property type="component" value="Unassembled WGS sequence"/>
</dbReference>
<evidence type="ECO:0000313" key="1">
    <source>
        <dbReference type="EMBL" id="MCW0523124.1"/>
    </source>
</evidence>
<evidence type="ECO:0000313" key="2">
    <source>
        <dbReference type="Proteomes" id="UP001207440"/>
    </source>
</evidence>
<comment type="caution">
    <text evidence="1">The sequence shown here is derived from an EMBL/GenBank/DDBJ whole genome shotgun (WGS) entry which is preliminary data.</text>
</comment>
<dbReference type="EMBL" id="JAOZYT010000008">
    <property type="protein sequence ID" value="MCW0523124.1"/>
    <property type="molecule type" value="Genomic_DNA"/>
</dbReference>
<protein>
    <submittedName>
        <fullName evidence="1">Uncharacterized protein</fullName>
    </submittedName>
</protein>
<dbReference type="RefSeq" id="WP_214194094.1">
    <property type="nucleotide sequence ID" value="NZ_CP081925.1"/>
</dbReference>
<organism evidence="1 2">
    <name type="scientific">Riemerella anatipestifer</name>
    <name type="common">Moraxella anatipestifer</name>
    <dbReference type="NCBI Taxonomy" id="34085"/>
    <lineage>
        <taxon>Bacteria</taxon>
        <taxon>Pseudomonadati</taxon>
        <taxon>Bacteroidota</taxon>
        <taxon>Flavobacteriia</taxon>
        <taxon>Flavobacteriales</taxon>
        <taxon>Weeksellaceae</taxon>
        <taxon>Riemerella</taxon>
    </lineage>
</organism>
<accession>A0AAP3APH7</accession>
<proteinExistence type="predicted"/>
<reference evidence="1" key="1">
    <citation type="submission" date="2022-10" db="EMBL/GenBank/DDBJ databases">
        <title>Sifting through the core-genome to identify putative cross-protective antigens against Riemerella anatipestifer.</title>
        <authorList>
            <person name="Zheng X."/>
            <person name="Zhang W."/>
        </authorList>
    </citation>
    <scope>NUCLEOTIDE SEQUENCE</scope>
    <source>
        <strain evidence="1">ZWRA178</strain>
    </source>
</reference>
<name>A0AAP3APH7_RIEAN</name>